<evidence type="ECO:0000313" key="1">
    <source>
        <dbReference type="EMBL" id="MEE2050641.1"/>
    </source>
</evidence>
<protein>
    <submittedName>
        <fullName evidence="1">Uncharacterized protein</fullName>
    </submittedName>
</protein>
<comment type="caution">
    <text evidence="1">The sequence shown here is derived from an EMBL/GenBank/DDBJ whole genome shotgun (WGS) entry which is preliminary data.</text>
</comment>
<name>A0ABU7KMW6_9ACTN</name>
<evidence type="ECO:0000313" key="2">
    <source>
        <dbReference type="Proteomes" id="UP001348641"/>
    </source>
</evidence>
<accession>A0ABU7KMW6</accession>
<reference evidence="1 2" key="1">
    <citation type="submission" date="2023-07" db="EMBL/GenBank/DDBJ databases">
        <authorList>
            <person name="Girao M."/>
            <person name="Carvalho M.F."/>
        </authorList>
    </citation>
    <scope>NUCLEOTIDE SEQUENCE [LARGE SCALE GENOMIC DNA]</scope>
    <source>
        <strain evidence="1 2">66/93</strain>
    </source>
</reference>
<organism evidence="1 2">
    <name type="scientific">Nocardiopsis tropica</name>
    <dbReference type="NCBI Taxonomy" id="109330"/>
    <lineage>
        <taxon>Bacteria</taxon>
        <taxon>Bacillati</taxon>
        <taxon>Actinomycetota</taxon>
        <taxon>Actinomycetes</taxon>
        <taxon>Streptosporangiales</taxon>
        <taxon>Nocardiopsidaceae</taxon>
        <taxon>Nocardiopsis</taxon>
    </lineage>
</organism>
<dbReference type="Proteomes" id="UP001348641">
    <property type="component" value="Unassembled WGS sequence"/>
</dbReference>
<dbReference type="RefSeq" id="WP_330157838.1">
    <property type="nucleotide sequence ID" value="NZ_BAAAJA010000005.1"/>
</dbReference>
<dbReference type="EMBL" id="JAUUCC010000017">
    <property type="protein sequence ID" value="MEE2050641.1"/>
    <property type="molecule type" value="Genomic_DNA"/>
</dbReference>
<gene>
    <name evidence="1" type="ORF">Q8A49_09035</name>
</gene>
<proteinExistence type="predicted"/>
<sequence length="152" mass="17391">MDWENTVHGLITGAHTSTGDELDAGAQLVVEHPGGEEAYRAALARHYRLDEEQENLLWVRPIVPGGLDPETGERTYNLNACRRRSLAWTRLQVQSECVVFTLVNDQVARIEPAQGEELDELRSWDAFQLNLTGEEEQELEQLREDSWWGRYA</sequence>